<dbReference type="Proteomes" id="UP000580568">
    <property type="component" value="Unassembled WGS sequence"/>
</dbReference>
<feature type="modified residue" description="4-aspartylphosphate" evidence="4">
    <location>
        <position position="54"/>
    </location>
</feature>
<feature type="domain" description="Response regulatory" evidence="5">
    <location>
        <begin position="3"/>
        <end position="119"/>
    </location>
</feature>
<evidence type="ECO:0000256" key="4">
    <source>
        <dbReference type="PROSITE-ProRule" id="PRU00169"/>
    </source>
</evidence>
<dbReference type="InterPro" id="IPR050595">
    <property type="entry name" value="Bact_response_regulator"/>
</dbReference>
<dbReference type="GO" id="GO:0000160">
    <property type="term" value="P:phosphorelay signal transduction system"/>
    <property type="evidence" value="ECO:0007669"/>
    <property type="project" value="InterPro"/>
</dbReference>
<proteinExistence type="predicted"/>
<dbReference type="PROSITE" id="PS50110">
    <property type="entry name" value="RESPONSE_REGULATORY"/>
    <property type="match status" value="1"/>
</dbReference>
<comment type="function">
    <text evidence="3">May play the central regulatory role in sporulation. It may be an element of the effector pathway responsible for the activation of sporulation genes in response to nutritional stress. Spo0A may act in concert with spo0H (a sigma factor) to control the expression of some genes that are critical to the sporulation process.</text>
</comment>
<dbReference type="InterPro" id="IPR001789">
    <property type="entry name" value="Sig_transdc_resp-reg_receiver"/>
</dbReference>
<reference evidence="6 7" key="1">
    <citation type="submission" date="2020-07" db="EMBL/GenBank/DDBJ databases">
        <title>A new beta-1,3-glucan-decomposing anaerobic bacterium isolated from anoxic soil subjected to biological soil disinfestation.</title>
        <authorList>
            <person name="Ueki A."/>
            <person name="Tonouchi A."/>
        </authorList>
    </citation>
    <scope>NUCLEOTIDE SEQUENCE [LARGE SCALE GENOMIC DNA]</scope>
    <source>
        <strain evidence="6 7">TW1</strain>
    </source>
</reference>
<gene>
    <name evidence="6" type="ORF">bsdtw1_03640</name>
</gene>
<dbReference type="PANTHER" id="PTHR44591">
    <property type="entry name" value="STRESS RESPONSE REGULATOR PROTEIN 1"/>
    <property type="match status" value="1"/>
</dbReference>
<accession>A0A6V8SKS2</accession>
<dbReference type="Pfam" id="PF00072">
    <property type="entry name" value="Response_reg"/>
    <property type="match status" value="1"/>
</dbReference>
<dbReference type="AlphaFoldDB" id="A0A6V8SKS2"/>
<keyword evidence="2 4" id="KW-0597">Phosphoprotein</keyword>
<dbReference type="InterPro" id="IPR011006">
    <property type="entry name" value="CheY-like_superfamily"/>
</dbReference>
<dbReference type="EMBL" id="BLZR01000001">
    <property type="protein sequence ID" value="GFP77510.1"/>
    <property type="molecule type" value="Genomic_DNA"/>
</dbReference>
<evidence type="ECO:0000256" key="2">
    <source>
        <dbReference type="ARBA" id="ARBA00022553"/>
    </source>
</evidence>
<dbReference type="RefSeq" id="WP_183278880.1">
    <property type="nucleotide sequence ID" value="NZ_BLZR01000001.1"/>
</dbReference>
<dbReference type="SUPFAM" id="SSF52172">
    <property type="entry name" value="CheY-like"/>
    <property type="match status" value="1"/>
</dbReference>
<comment type="caution">
    <text evidence="6">The sequence shown here is derived from an EMBL/GenBank/DDBJ whole genome shotgun (WGS) entry which is preliminary data.</text>
</comment>
<keyword evidence="7" id="KW-1185">Reference proteome</keyword>
<evidence type="ECO:0000313" key="7">
    <source>
        <dbReference type="Proteomes" id="UP000580568"/>
    </source>
</evidence>
<protein>
    <recommendedName>
        <fullName evidence="1">Stage 0 sporulation protein A homolog</fullName>
    </recommendedName>
</protein>
<evidence type="ECO:0000256" key="1">
    <source>
        <dbReference type="ARBA" id="ARBA00018672"/>
    </source>
</evidence>
<sequence>MFKILVVDDERYSRKLLIEIIEEFIDDIFIFEAYDAKEAIEFIENNTIDLLITDYKLSGSNGIDICKKIKTDSNYEHIKTILLTGIMYEDIKADAWCLDSYIAKPYDEDNLINVINTLRDVRG</sequence>
<dbReference type="Gene3D" id="3.40.50.2300">
    <property type="match status" value="1"/>
</dbReference>
<evidence type="ECO:0000256" key="3">
    <source>
        <dbReference type="ARBA" id="ARBA00024867"/>
    </source>
</evidence>
<evidence type="ECO:0000313" key="6">
    <source>
        <dbReference type="EMBL" id="GFP77510.1"/>
    </source>
</evidence>
<dbReference type="PANTHER" id="PTHR44591:SF3">
    <property type="entry name" value="RESPONSE REGULATORY DOMAIN-CONTAINING PROTEIN"/>
    <property type="match status" value="1"/>
</dbReference>
<dbReference type="SMART" id="SM00448">
    <property type="entry name" value="REC"/>
    <property type="match status" value="1"/>
</dbReference>
<organism evidence="6 7">
    <name type="scientific">Clostridium fungisolvens</name>
    <dbReference type="NCBI Taxonomy" id="1604897"/>
    <lineage>
        <taxon>Bacteria</taxon>
        <taxon>Bacillati</taxon>
        <taxon>Bacillota</taxon>
        <taxon>Clostridia</taxon>
        <taxon>Eubacteriales</taxon>
        <taxon>Clostridiaceae</taxon>
        <taxon>Clostridium</taxon>
    </lineage>
</organism>
<evidence type="ECO:0000259" key="5">
    <source>
        <dbReference type="PROSITE" id="PS50110"/>
    </source>
</evidence>
<name>A0A6V8SKS2_9CLOT</name>